<proteinExistence type="predicted"/>
<dbReference type="PANTHER" id="PTHR37017">
    <property type="entry name" value="AB HYDROLASE-1 DOMAIN-CONTAINING PROTEIN-RELATED"/>
    <property type="match status" value="1"/>
</dbReference>
<keyword evidence="3" id="KW-0378">Hydrolase</keyword>
<dbReference type="GO" id="GO:0016787">
    <property type="term" value="F:hydrolase activity"/>
    <property type="evidence" value="ECO:0007669"/>
    <property type="project" value="UniProtKB-KW"/>
</dbReference>
<dbReference type="EMBL" id="RFFG01000050">
    <property type="protein sequence ID" value="RMI40723.1"/>
    <property type="molecule type" value="Genomic_DNA"/>
</dbReference>
<comment type="caution">
    <text evidence="3">The sequence shown here is derived from an EMBL/GenBank/DDBJ whole genome shotgun (WGS) entry which is preliminary data.</text>
</comment>
<reference evidence="3 4" key="1">
    <citation type="submission" date="2018-10" db="EMBL/GenBank/DDBJ databases">
        <title>Isolation from soil.</title>
        <authorList>
            <person name="Hu J."/>
        </authorList>
    </citation>
    <scope>NUCLEOTIDE SEQUENCE [LARGE SCALE GENOMIC DNA]</scope>
    <source>
        <strain evidence="3 4">NEAU-Ht49</strain>
    </source>
</reference>
<evidence type="ECO:0000313" key="3">
    <source>
        <dbReference type="EMBL" id="RMI40723.1"/>
    </source>
</evidence>
<dbReference type="InterPro" id="IPR029058">
    <property type="entry name" value="AB_hydrolase_fold"/>
</dbReference>
<name>A0A3M2LW02_9ACTN</name>
<evidence type="ECO:0000313" key="4">
    <source>
        <dbReference type="Proteomes" id="UP000282674"/>
    </source>
</evidence>
<feature type="region of interest" description="Disordered" evidence="1">
    <location>
        <begin position="241"/>
        <end position="276"/>
    </location>
</feature>
<evidence type="ECO:0000259" key="2">
    <source>
        <dbReference type="Pfam" id="PF12697"/>
    </source>
</evidence>
<dbReference type="Pfam" id="PF12697">
    <property type="entry name" value="Abhydrolase_6"/>
    <property type="match status" value="1"/>
</dbReference>
<dbReference type="InterPro" id="IPR052897">
    <property type="entry name" value="Sec-Metab_Biosynth_Hydrolase"/>
</dbReference>
<dbReference type="PANTHER" id="PTHR37017:SF11">
    <property type="entry name" value="ESTERASE_LIPASE_THIOESTERASE DOMAIN-CONTAINING PROTEIN"/>
    <property type="match status" value="1"/>
</dbReference>
<sequence length="276" mass="29713">MQAFVLVPGTWMGPWIWKRVADGLRARGHSVHLVTLSGLGRDGDDVSGIGLDTHIEDVHAVLRDLAPERVVLVSHGTSGIVAGAVADREPCRVDRSVYVEASLPHDGRSAIDAFGEPLRGAELRLIEENGGRWPVPDVDVVADEQGLTDEQATWLAGRLRDHPGRPLTEPVRLTRPLAEQRATYVVCALEHFHGRLAPDVERMRTVPTWRFRTLDTGLWPMVSAPDELVALLDEIAAEVAAESGSGAGVEGPSGGVRPRAAWDTPGDEVGPQLGKG</sequence>
<organism evidence="3 4">
    <name type="scientific">Actinomadura harenae</name>
    <dbReference type="NCBI Taxonomy" id="2483351"/>
    <lineage>
        <taxon>Bacteria</taxon>
        <taxon>Bacillati</taxon>
        <taxon>Actinomycetota</taxon>
        <taxon>Actinomycetes</taxon>
        <taxon>Streptosporangiales</taxon>
        <taxon>Thermomonosporaceae</taxon>
        <taxon>Actinomadura</taxon>
    </lineage>
</organism>
<accession>A0A3M2LW02</accession>
<gene>
    <name evidence="3" type="ORF">EBO15_25380</name>
</gene>
<dbReference type="InterPro" id="IPR000073">
    <property type="entry name" value="AB_hydrolase_1"/>
</dbReference>
<dbReference type="Proteomes" id="UP000282674">
    <property type="component" value="Unassembled WGS sequence"/>
</dbReference>
<dbReference type="SUPFAM" id="SSF53474">
    <property type="entry name" value="alpha/beta-Hydrolases"/>
    <property type="match status" value="1"/>
</dbReference>
<feature type="domain" description="AB hydrolase-1" evidence="2">
    <location>
        <begin position="4"/>
        <end position="230"/>
    </location>
</feature>
<feature type="compositionally biased region" description="Gly residues" evidence="1">
    <location>
        <begin position="245"/>
        <end position="254"/>
    </location>
</feature>
<dbReference type="Gene3D" id="3.40.50.1820">
    <property type="entry name" value="alpha/beta hydrolase"/>
    <property type="match status" value="1"/>
</dbReference>
<protein>
    <submittedName>
        <fullName evidence="3">Alpha/beta hydrolase</fullName>
    </submittedName>
</protein>
<evidence type="ECO:0000256" key="1">
    <source>
        <dbReference type="SAM" id="MobiDB-lite"/>
    </source>
</evidence>
<dbReference type="AlphaFoldDB" id="A0A3M2LW02"/>
<keyword evidence="4" id="KW-1185">Reference proteome</keyword>